<feature type="domain" description="Metallo-beta-lactamase" evidence="4">
    <location>
        <begin position="14"/>
        <end position="223"/>
    </location>
</feature>
<dbReference type="InterPro" id="IPR050855">
    <property type="entry name" value="NDM-1-like"/>
</dbReference>
<gene>
    <name evidence="5" type="ORF">WJ0W_003818</name>
</gene>
<evidence type="ECO:0000313" key="5">
    <source>
        <dbReference type="EMBL" id="CAH8246584.1"/>
    </source>
</evidence>
<evidence type="ECO:0000256" key="2">
    <source>
        <dbReference type="ARBA" id="ARBA00034301"/>
    </source>
</evidence>
<comment type="catalytic activity">
    <reaction evidence="3">
        <text>3',5'-cyclic UMP + H2O = UMP + H(+)</text>
        <dbReference type="Rhea" id="RHEA:70575"/>
        <dbReference type="ChEBI" id="CHEBI:15377"/>
        <dbReference type="ChEBI" id="CHEBI:15378"/>
        <dbReference type="ChEBI" id="CHEBI:57865"/>
        <dbReference type="ChEBI" id="CHEBI:184387"/>
    </reaction>
    <physiologicalReaction direction="left-to-right" evidence="3">
        <dbReference type="Rhea" id="RHEA:70576"/>
    </physiologicalReaction>
</comment>
<dbReference type="CDD" id="cd07721">
    <property type="entry name" value="yflN-like_MBL-fold"/>
    <property type="match status" value="1"/>
</dbReference>
<dbReference type="PANTHER" id="PTHR42951:SF15">
    <property type="entry name" value="METALLO-BETA-LACTAMASE SUPERFAMILY PROTEIN"/>
    <property type="match status" value="1"/>
</dbReference>
<evidence type="ECO:0000259" key="4">
    <source>
        <dbReference type="SMART" id="SM00849"/>
    </source>
</evidence>
<dbReference type="InterPro" id="IPR036866">
    <property type="entry name" value="RibonucZ/Hydroxyglut_hydro"/>
</dbReference>
<evidence type="ECO:0000256" key="3">
    <source>
        <dbReference type="ARBA" id="ARBA00048505"/>
    </source>
</evidence>
<dbReference type="Proteomes" id="UP001154322">
    <property type="component" value="Unassembled WGS sequence"/>
</dbReference>
<comment type="catalytic activity">
    <reaction evidence="1">
        <text>3',5'-cyclic CMP + H2O = CMP + H(+)</text>
        <dbReference type="Rhea" id="RHEA:72675"/>
        <dbReference type="ChEBI" id="CHEBI:15377"/>
        <dbReference type="ChEBI" id="CHEBI:15378"/>
        <dbReference type="ChEBI" id="CHEBI:58003"/>
        <dbReference type="ChEBI" id="CHEBI:60377"/>
    </reaction>
    <physiologicalReaction direction="left-to-right" evidence="1">
        <dbReference type="Rhea" id="RHEA:72676"/>
    </physiologicalReaction>
</comment>
<accession>A0ABM9G4T4</accession>
<keyword evidence="6" id="KW-1185">Reference proteome</keyword>
<dbReference type="Pfam" id="PF00753">
    <property type="entry name" value="Lactamase_B"/>
    <property type="match status" value="1"/>
</dbReference>
<reference evidence="5" key="1">
    <citation type="submission" date="2022-06" db="EMBL/GenBank/DDBJ databases">
        <authorList>
            <person name="Dietemann V."/>
            <person name="Ory F."/>
            <person name="Dainat B."/>
            <person name="Oberhansli S."/>
        </authorList>
    </citation>
    <scope>NUCLEOTIDE SEQUENCE</scope>
    <source>
        <strain evidence="5">Ena-SAMPLE-TAB-26-04-2022-14:26:32:270-5432</strain>
    </source>
</reference>
<dbReference type="RefSeq" id="WP_213429039.1">
    <property type="nucleotide sequence ID" value="NZ_AP031286.1"/>
</dbReference>
<organism evidence="5 6">
    <name type="scientific">Paenibacillus melissococcoides</name>
    <dbReference type="NCBI Taxonomy" id="2912268"/>
    <lineage>
        <taxon>Bacteria</taxon>
        <taxon>Bacillati</taxon>
        <taxon>Bacillota</taxon>
        <taxon>Bacilli</taxon>
        <taxon>Bacillales</taxon>
        <taxon>Paenibacillaceae</taxon>
        <taxon>Paenibacillus</taxon>
    </lineage>
</organism>
<sequence length="243" mass="26720">MLTVSADMMGRTVTIHPTVLWDEDDLLLVDTAYPGQLPLLASEVSRAGLSFDRLSKVMITHQDLDHIGNLPAMAERFAARLEVMASPIEKPFIEGERQLLKLTPAAIAEAVSSLPANVPEQWRLGLKHTLENPPKGPVHSTLTDKQRLPLCGGIIVIGTPGHTPGHISLYHEPSRTLIAGDALIVEKGQLYGPDPQYCLDYELARQSLAALLDYDIQQVICFHGGGYEGDGRRRIAELLKHKR</sequence>
<evidence type="ECO:0000256" key="1">
    <source>
        <dbReference type="ARBA" id="ARBA00034221"/>
    </source>
</evidence>
<dbReference type="Gene3D" id="3.60.15.10">
    <property type="entry name" value="Ribonuclease Z/Hydroxyacylglutathione hydrolase-like"/>
    <property type="match status" value="1"/>
</dbReference>
<name>A0ABM9G4T4_9BACL</name>
<dbReference type="SUPFAM" id="SSF56281">
    <property type="entry name" value="Metallo-hydrolase/oxidoreductase"/>
    <property type="match status" value="1"/>
</dbReference>
<protein>
    <submittedName>
        <fullName evidence="5">MBL fold metallo-hydrolase</fullName>
    </submittedName>
</protein>
<comment type="caution">
    <text evidence="5">The sequence shown here is derived from an EMBL/GenBank/DDBJ whole genome shotgun (WGS) entry which is preliminary data.</text>
</comment>
<proteinExistence type="predicted"/>
<evidence type="ECO:0000313" key="6">
    <source>
        <dbReference type="Proteomes" id="UP001154322"/>
    </source>
</evidence>
<dbReference type="SMART" id="SM00849">
    <property type="entry name" value="Lactamase_B"/>
    <property type="match status" value="1"/>
</dbReference>
<dbReference type="PANTHER" id="PTHR42951">
    <property type="entry name" value="METALLO-BETA-LACTAMASE DOMAIN-CONTAINING"/>
    <property type="match status" value="1"/>
</dbReference>
<dbReference type="EMBL" id="CALYLO010000005">
    <property type="protein sequence ID" value="CAH8246584.1"/>
    <property type="molecule type" value="Genomic_DNA"/>
</dbReference>
<comment type="function">
    <text evidence="2">Counteracts the endogenous Pycsar antiviral defense system. Phosphodiesterase that enables metal-dependent hydrolysis of host cyclic nucleotide Pycsar defense signals such as cCMP and cUMP.</text>
</comment>
<dbReference type="InterPro" id="IPR001279">
    <property type="entry name" value="Metallo-B-lactamas"/>
</dbReference>